<accession>A0A8E2JPZ4</accession>
<keyword evidence="2" id="KW-1185">Reference proteome</keyword>
<gene>
    <name evidence="1" type="ORF">AOQ84DRAFT_323239</name>
</gene>
<sequence length="60" mass="6565">MCVQVVERYSVCGCLYHKHQIDTCLLYGKGGHAVQQKIVLVGYACSAHSEQATKAVPNDL</sequence>
<reference evidence="1 2" key="1">
    <citation type="journal article" date="2016" name="Nat. Commun.">
        <title>Ectomycorrhizal ecology is imprinted in the genome of the dominant symbiotic fungus Cenococcum geophilum.</title>
        <authorList>
            <consortium name="DOE Joint Genome Institute"/>
            <person name="Peter M."/>
            <person name="Kohler A."/>
            <person name="Ohm R.A."/>
            <person name="Kuo A."/>
            <person name="Krutzmann J."/>
            <person name="Morin E."/>
            <person name="Arend M."/>
            <person name="Barry K.W."/>
            <person name="Binder M."/>
            <person name="Choi C."/>
            <person name="Clum A."/>
            <person name="Copeland A."/>
            <person name="Grisel N."/>
            <person name="Haridas S."/>
            <person name="Kipfer T."/>
            <person name="LaButti K."/>
            <person name="Lindquist E."/>
            <person name="Lipzen A."/>
            <person name="Maire R."/>
            <person name="Meier B."/>
            <person name="Mihaltcheva S."/>
            <person name="Molinier V."/>
            <person name="Murat C."/>
            <person name="Poggeler S."/>
            <person name="Quandt C.A."/>
            <person name="Sperisen C."/>
            <person name="Tritt A."/>
            <person name="Tisserant E."/>
            <person name="Crous P.W."/>
            <person name="Henrissat B."/>
            <person name="Nehls U."/>
            <person name="Egli S."/>
            <person name="Spatafora J.W."/>
            <person name="Grigoriev I.V."/>
            <person name="Martin F.M."/>
        </authorList>
    </citation>
    <scope>NUCLEOTIDE SEQUENCE [LARGE SCALE GENOMIC DNA]</scope>
    <source>
        <strain evidence="1 2">CBS 207.34</strain>
    </source>
</reference>
<name>A0A8E2JPZ4_9PEZI</name>
<evidence type="ECO:0000313" key="1">
    <source>
        <dbReference type="EMBL" id="OCL05223.1"/>
    </source>
</evidence>
<dbReference type="EMBL" id="KV750351">
    <property type="protein sequence ID" value="OCL05223.1"/>
    <property type="molecule type" value="Genomic_DNA"/>
</dbReference>
<protein>
    <submittedName>
        <fullName evidence="1">Uncharacterized protein</fullName>
    </submittedName>
</protein>
<dbReference type="AlphaFoldDB" id="A0A8E2JPZ4"/>
<proteinExistence type="predicted"/>
<organism evidence="1 2">
    <name type="scientific">Glonium stellatum</name>
    <dbReference type="NCBI Taxonomy" id="574774"/>
    <lineage>
        <taxon>Eukaryota</taxon>
        <taxon>Fungi</taxon>
        <taxon>Dikarya</taxon>
        <taxon>Ascomycota</taxon>
        <taxon>Pezizomycotina</taxon>
        <taxon>Dothideomycetes</taxon>
        <taxon>Pleosporomycetidae</taxon>
        <taxon>Gloniales</taxon>
        <taxon>Gloniaceae</taxon>
        <taxon>Glonium</taxon>
    </lineage>
</organism>
<dbReference type="OrthoDB" id="5355526at2759"/>
<dbReference type="Proteomes" id="UP000250140">
    <property type="component" value="Unassembled WGS sequence"/>
</dbReference>
<evidence type="ECO:0000313" key="2">
    <source>
        <dbReference type="Proteomes" id="UP000250140"/>
    </source>
</evidence>